<dbReference type="Pfam" id="PF02811">
    <property type="entry name" value="PHP"/>
    <property type="match status" value="1"/>
</dbReference>
<dbReference type="InterPro" id="IPR016195">
    <property type="entry name" value="Pol/histidinol_Pase-like"/>
</dbReference>
<dbReference type="InterPro" id="IPR011708">
    <property type="entry name" value="DNA_pol3_alpha_NTPase_dom"/>
</dbReference>
<accession>A0A2M8GNU8</accession>
<dbReference type="InterPro" id="IPR012340">
    <property type="entry name" value="NA-bd_OB-fold"/>
</dbReference>
<dbReference type="Gene3D" id="1.10.150.870">
    <property type="match status" value="1"/>
</dbReference>
<dbReference type="InterPro" id="IPR004805">
    <property type="entry name" value="DnaE2/DnaE/PolC"/>
</dbReference>
<protein>
    <recommendedName>
        <fullName evidence="3">DNA polymerase III subunit alpha</fullName>
        <ecNumber evidence="2">2.7.7.7</ecNumber>
    </recommendedName>
</protein>
<reference evidence="11" key="1">
    <citation type="submission" date="2017-09" db="EMBL/GenBank/DDBJ databases">
        <title>Depth-based differentiation of microbial function through sediment-hosted aquifers and enrichment of novel symbionts in the deep terrestrial subsurface.</title>
        <authorList>
            <person name="Probst A.J."/>
            <person name="Ladd B."/>
            <person name="Jarett J.K."/>
            <person name="Geller-Mcgrath D.E."/>
            <person name="Sieber C.M.K."/>
            <person name="Emerson J.B."/>
            <person name="Anantharaman K."/>
            <person name="Thomas B.C."/>
            <person name="Malmstrom R."/>
            <person name="Stieglmeier M."/>
            <person name="Klingl A."/>
            <person name="Woyke T."/>
            <person name="Ryan C.M."/>
            <person name="Banfield J.F."/>
        </authorList>
    </citation>
    <scope>NUCLEOTIDE SEQUENCE [LARGE SCALE GENOMIC DNA]</scope>
</reference>
<dbReference type="PANTHER" id="PTHR32294:SF0">
    <property type="entry name" value="DNA POLYMERASE III SUBUNIT ALPHA"/>
    <property type="match status" value="1"/>
</dbReference>
<feature type="domain" description="Polymerase/histidinol phosphatase N-terminal" evidence="9">
    <location>
        <begin position="4"/>
        <end position="71"/>
    </location>
</feature>
<sequence length="1071" mass="121705">MSFVHLHAHSEYSLLDGMCRIDDMLNQAKEYRMPSVALTDHGSLYGAFKFFIKAKKAGIKPIIGVEAYKAQKSRFDRQSGRERDQHHLVLLAKDLEGYKNLLKIITTAHLEGFYYKPRIDFDLLEKYHQGIICLSACLQGEIPDLIVNNQFNKAEEVLKKYLLIFGKDFYLEIQRHPKVKKLDEVNKELIKLSRKYAVPIVATNDVHYLSADDAYAQEILLCIQTQRVIFEKNRSFSMIDVPDYYFKSADEMKGAFIDLPEAIDNTIRIFESCNVELPYGKWILPNFKTPKGEKVENYLKDLAYRQKERVENFSPDVVKKRIDYELDIIIKKGYSTYFLIVQDFVNWAKKNNIAVGPGRGSVAGSLVAYVLGITDINPLVYNLPFERFLNPDRPTPPDIDIDFADTRRDEVLDYVTKKYGKDKVAQIITFGKMEARLAVRDVARALGLSYSQGDRVAKMIPIGRQGFTMTIAQAIEESSALKFSYQTEPDIKKVLDIARKIEGLPRHVSVHAAGVVISDKSLTEYLPLQKDPKEDKIITQFDMYCLDLNAVSNNMALGLLKVDFLGLRNLTIIEESLKYVSKSIGKKIDIHKIPLDDKKTFELISEGKNIGVFQLESSGMRHLARELKPTKMSDISAMVALYRPGPMDLIPAFLEGKKKPSNVHYLHPNLKPILEETYGVLVYQEQVMEIANKLAGYTMSEADNLRMAMGKKKKELMEKEKNKFFSGCLKKGYSKRLAEKVFNFIEKFASYGFNKPHSASYALIAYWTAYIKANYPVEFMTALLSAELNGIAGPQREIKMSQAIEECRRMEIPVFPPDINKSEDDFVIEGGGIRFGLTAIKNVGRAAIETIVQARKKGPFSSLKNFLYRVELQKVNKKTVESLIKADAMSVFGNRATLLSNYPKVVKEIYQLKSTHQKGQFSLFSEQTSKPADLKDNFDQLPEFDEDQLFTMEKEIIGFSITKNPLAKYKKIIDSKTSKKIGELNQADIGKDLILAGIIGAKKIIKTKKNNSEMAFIKVFDETGSVEVVIFPRSFITYKDILNLNHVIIFKGKATEKMGTVNILLNAAKKL</sequence>
<dbReference type="NCBIfam" id="NF005298">
    <property type="entry name" value="PRK06826.1"/>
    <property type="match status" value="1"/>
</dbReference>
<dbReference type="AlphaFoldDB" id="A0A2M8GNU8"/>
<dbReference type="SUPFAM" id="SSF160975">
    <property type="entry name" value="AF1531-like"/>
    <property type="match status" value="1"/>
</dbReference>
<comment type="caution">
    <text evidence="10">The sequence shown here is derived from an EMBL/GenBank/DDBJ whole genome shotgun (WGS) entry which is preliminary data.</text>
</comment>
<dbReference type="GO" id="GO:0008408">
    <property type="term" value="F:3'-5' exonuclease activity"/>
    <property type="evidence" value="ECO:0007669"/>
    <property type="project" value="InterPro"/>
</dbReference>
<evidence type="ECO:0000256" key="8">
    <source>
        <dbReference type="ARBA" id="ARBA00049244"/>
    </source>
</evidence>
<evidence type="ECO:0000256" key="6">
    <source>
        <dbReference type="ARBA" id="ARBA00022705"/>
    </source>
</evidence>
<dbReference type="GO" id="GO:0003676">
    <property type="term" value="F:nucleic acid binding"/>
    <property type="evidence" value="ECO:0007669"/>
    <property type="project" value="InterPro"/>
</dbReference>
<evidence type="ECO:0000256" key="5">
    <source>
        <dbReference type="ARBA" id="ARBA00022695"/>
    </source>
</evidence>
<proteinExistence type="predicted"/>
<evidence type="ECO:0000256" key="7">
    <source>
        <dbReference type="ARBA" id="ARBA00022932"/>
    </source>
</evidence>
<dbReference type="InterPro" id="IPR004013">
    <property type="entry name" value="PHP_dom"/>
</dbReference>
<name>A0A2M8GNU8_9BACT</name>
<evidence type="ECO:0000259" key="9">
    <source>
        <dbReference type="SMART" id="SM00481"/>
    </source>
</evidence>
<dbReference type="InterPro" id="IPR003141">
    <property type="entry name" value="Pol/His_phosphatase_N"/>
</dbReference>
<dbReference type="Gene3D" id="2.40.50.140">
    <property type="entry name" value="Nucleic acid-binding proteins"/>
    <property type="match status" value="1"/>
</dbReference>
<dbReference type="InterPro" id="IPR029460">
    <property type="entry name" value="DNAPol_HHH"/>
</dbReference>
<dbReference type="Pfam" id="PF01336">
    <property type="entry name" value="tRNA_anti-codon"/>
    <property type="match status" value="1"/>
</dbReference>
<dbReference type="PANTHER" id="PTHR32294">
    <property type="entry name" value="DNA POLYMERASE III SUBUNIT ALPHA"/>
    <property type="match status" value="1"/>
</dbReference>
<dbReference type="Pfam" id="PF14579">
    <property type="entry name" value="HHH_6"/>
    <property type="match status" value="1"/>
</dbReference>
<keyword evidence="7" id="KW-0239">DNA-directed DNA polymerase</keyword>
<comment type="subcellular location">
    <subcellularLocation>
        <location evidence="1">Cytoplasm</location>
    </subcellularLocation>
</comment>
<dbReference type="SMART" id="SM00481">
    <property type="entry name" value="POLIIIAc"/>
    <property type="match status" value="1"/>
</dbReference>
<dbReference type="EMBL" id="PFQK01000020">
    <property type="protein sequence ID" value="PJC82188.1"/>
    <property type="molecule type" value="Genomic_DNA"/>
</dbReference>
<dbReference type="GO" id="GO:0005737">
    <property type="term" value="C:cytoplasm"/>
    <property type="evidence" value="ECO:0007669"/>
    <property type="project" value="UniProtKB-SubCell"/>
</dbReference>
<gene>
    <name evidence="10" type="ORF">CO007_00855</name>
</gene>
<evidence type="ECO:0000256" key="4">
    <source>
        <dbReference type="ARBA" id="ARBA00022679"/>
    </source>
</evidence>
<keyword evidence="4" id="KW-0808">Transferase</keyword>
<dbReference type="Proteomes" id="UP000229370">
    <property type="component" value="Unassembled WGS sequence"/>
</dbReference>
<dbReference type="EC" id="2.7.7.7" evidence="2"/>
<dbReference type="InterPro" id="IPR041931">
    <property type="entry name" value="DNA_pol3_alpha_thumb_dom"/>
</dbReference>
<evidence type="ECO:0000313" key="10">
    <source>
        <dbReference type="EMBL" id="PJC82188.1"/>
    </source>
</evidence>
<dbReference type="GO" id="GO:0003887">
    <property type="term" value="F:DNA-directed DNA polymerase activity"/>
    <property type="evidence" value="ECO:0007669"/>
    <property type="project" value="UniProtKB-KW"/>
</dbReference>
<dbReference type="InterPro" id="IPR040982">
    <property type="entry name" value="DNA_pol3_finger"/>
</dbReference>
<dbReference type="Pfam" id="PF17657">
    <property type="entry name" value="DNA_pol3_finger"/>
    <property type="match status" value="1"/>
</dbReference>
<evidence type="ECO:0000313" key="11">
    <source>
        <dbReference type="Proteomes" id="UP000229370"/>
    </source>
</evidence>
<dbReference type="Pfam" id="PF07733">
    <property type="entry name" value="DNA_pol3_alpha"/>
    <property type="match status" value="1"/>
</dbReference>
<dbReference type="NCBIfam" id="NF004226">
    <property type="entry name" value="PRK05673.1"/>
    <property type="match status" value="1"/>
</dbReference>
<dbReference type="GO" id="GO:0006260">
    <property type="term" value="P:DNA replication"/>
    <property type="evidence" value="ECO:0007669"/>
    <property type="project" value="UniProtKB-KW"/>
</dbReference>
<dbReference type="SUPFAM" id="SSF89550">
    <property type="entry name" value="PHP domain-like"/>
    <property type="match status" value="1"/>
</dbReference>
<evidence type="ECO:0000256" key="3">
    <source>
        <dbReference type="ARBA" id="ARBA00019114"/>
    </source>
</evidence>
<dbReference type="NCBIfam" id="TIGR00594">
    <property type="entry name" value="polc"/>
    <property type="match status" value="1"/>
</dbReference>
<dbReference type="Gene3D" id="3.20.20.140">
    <property type="entry name" value="Metal-dependent hydrolases"/>
    <property type="match status" value="1"/>
</dbReference>
<dbReference type="Gene3D" id="1.10.10.1600">
    <property type="entry name" value="Bacterial DNA polymerase III alpha subunit, thumb domain"/>
    <property type="match status" value="1"/>
</dbReference>
<dbReference type="CDD" id="cd12113">
    <property type="entry name" value="PHP_PolIIIA_DnaE3"/>
    <property type="match status" value="1"/>
</dbReference>
<dbReference type="CDD" id="cd04485">
    <property type="entry name" value="DnaE_OBF"/>
    <property type="match status" value="1"/>
</dbReference>
<keyword evidence="5" id="KW-0548">Nucleotidyltransferase</keyword>
<evidence type="ECO:0000256" key="2">
    <source>
        <dbReference type="ARBA" id="ARBA00012417"/>
    </source>
</evidence>
<dbReference type="InterPro" id="IPR004365">
    <property type="entry name" value="NA-bd_OB_tRNA"/>
</dbReference>
<evidence type="ECO:0000256" key="1">
    <source>
        <dbReference type="ARBA" id="ARBA00004496"/>
    </source>
</evidence>
<keyword evidence="6" id="KW-0235">DNA replication</keyword>
<comment type="catalytic activity">
    <reaction evidence="8">
        <text>DNA(n) + a 2'-deoxyribonucleoside 5'-triphosphate = DNA(n+1) + diphosphate</text>
        <dbReference type="Rhea" id="RHEA:22508"/>
        <dbReference type="Rhea" id="RHEA-COMP:17339"/>
        <dbReference type="Rhea" id="RHEA-COMP:17340"/>
        <dbReference type="ChEBI" id="CHEBI:33019"/>
        <dbReference type="ChEBI" id="CHEBI:61560"/>
        <dbReference type="ChEBI" id="CHEBI:173112"/>
        <dbReference type="EC" id="2.7.7.7"/>
    </reaction>
</comment>
<organism evidence="10 11">
    <name type="scientific">Candidatus Roizmanbacteria bacterium CG_4_8_14_3_um_filter_36_10</name>
    <dbReference type="NCBI Taxonomy" id="1974834"/>
    <lineage>
        <taxon>Bacteria</taxon>
        <taxon>Candidatus Roizmaniibacteriota</taxon>
    </lineage>
</organism>